<organism evidence="3 4">
    <name type="scientific">Pseudothauera nasutitermitis</name>
    <dbReference type="NCBI Taxonomy" id="2565930"/>
    <lineage>
        <taxon>Bacteria</taxon>
        <taxon>Pseudomonadati</taxon>
        <taxon>Pseudomonadota</taxon>
        <taxon>Betaproteobacteria</taxon>
        <taxon>Rhodocyclales</taxon>
        <taxon>Zoogloeaceae</taxon>
        <taxon>Pseudothauera</taxon>
    </lineage>
</organism>
<feature type="domain" description="EamA" evidence="2">
    <location>
        <begin position="11"/>
        <end position="142"/>
    </location>
</feature>
<feature type="transmembrane region" description="Helical" evidence="1">
    <location>
        <begin position="208"/>
        <end position="229"/>
    </location>
</feature>
<dbReference type="OrthoDB" id="8584557at2"/>
<dbReference type="EMBL" id="SSOC01000001">
    <property type="protein sequence ID" value="THF67007.1"/>
    <property type="molecule type" value="Genomic_DNA"/>
</dbReference>
<gene>
    <name evidence="3" type="ORF">E6C76_01025</name>
</gene>
<evidence type="ECO:0000256" key="1">
    <source>
        <dbReference type="SAM" id="Phobius"/>
    </source>
</evidence>
<feature type="transmembrane region" description="Helical" evidence="1">
    <location>
        <begin position="148"/>
        <end position="168"/>
    </location>
</feature>
<feature type="transmembrane region" description="Helical" evidence="1">
    <location>
        <begin position="75"/>
        <end position="95"/>
    </location>
</feature>
<dbReference type="InterPro" id="IPR000620">
    <property type="entry name" value="EamA_dom"/>
</dbReference>
<keyword evidence="4" id="KW-1185">Reference proteome</keyword>
<feature type="domain" description="EamA" evidence="2">
    <location>
        <begin position="152"/>
        <end position="282"/>
    </location>
</feature>
<dbReference type="SUPFAM" id="SSF103481">
    <property type="entry name" value="Multidrug resistance efflux transporter EmrE"/>
    <property type="match status" value="2"/>
</dbReference>
<keyword evidence="1" id="KW-0812">Transmembrane</keyword>
<dbReference type="RefSeq" id="WP_136346416.1">
    <property type="nucleotide sequence ID" value="NZ_SSOC01000001.1"/>
</dbReference>
<keyword evidence="1" id="KW-1133">Transmembrane helix</keyword>
<dbReference type="InterPro" id="IPR037185">
    <property type="entry name" value="EmrE-like"/>
</dbReference>
<comment type="caution">
    <text evidence="3">The sequence shown here is derived from an EMBL/GenBank/DDBJ whole genome shotgun (WGS) entry which is preliminary data.</text>
</comment>
<proteinExistence type="predicted"/>
<dbReference type="PANTHER" id="PTHR22911">
    <property type="entry name" value="ACYL-MALONYL CONDENSING ENZYME-RELATED"/>
    <property type="match status" value="1"/>
</dbReference>
<feature type="transmembrane region" description="Helical" evidence="1">
    <location>
        <begin position="241"/>
        <end position="260"/>
    </location>
</feature>
<evidence type="ECO:0000313" key="3">
    <source>
        <dbReference type="EMBL" id="THF67007.1"/>
    </source>
</evidence>
<name>A0A4S4B2X6_9RHOO</name>
<feature type="transmembrane region" description="Helical" evidence="1">
    <location>
        <begin position="266"/>
        <end position="286"/>
    </location>
</feature>
<protein>
    <submittedName>
        <fullName evidence="3">DMT family transporter</fullName>
    </submittedName>
</protein>
<dbReference type="GO" id="GO:0016020">
    <property type="term" value="C:membrane"/>
    <property type="evidence" value="ECO:0007669"/>
    <property type="project" value="InterPro"/>
</dbReference>
<dbReference type="AlphaFoldDB" id="A0A4S4B2X6"/>
<sequence>MSVSPSAVLRSIVLLLGALFLFVLLDATAKHLAQTYPVPMLVWARYAVHLVLMVVLLGPSMRGRLVSTGRPVRQVLRAFCLLAVTFFSMAALARMPLAETTALLFAAPLLVTLMARPILGEQIGAVRWTAVLIGFAGVLMIARPGSGLVVDGVLLALGGAVSYASYQIMTRQLTATEHPVTMVFYTALVGTAGMSVLLPWIWAGPLPTAFDALLICSLGVYGGAGHFLLTRAFRDAPASTLTPILYVQLAWAALVGWLVFGDFPDGLALTGILVIGAAGALIALHARRAGRTG</sequence>
<evidence type="ECO:0000313" key="4">
    <source>
        <dbReference type="Proteomes" id="UP000308430"/>
    </source>
</evidence>
<feature type="transmembrane region" description="Helical" evidence="1">
    <location>
        <begin position="101"/>
        <end position="119"/>
    </location>
</feature>
<keyword evidence="1" id="KW-0472">Membrane</keyword>
<evidence type="ECO:0000259" key="2">
    <source>
        <dbReference type="Pfam" id="PF00892"/>
    </source>
</evidence>
<feature type="transmembrane region" description="Helical" evidence="1">
    <location>
        <begin position="43"/>
        <end position="63"/>
    </location>
</feature>
<feature type="transmembrane region" description="Helical" evidence="1">
    <location>
        <begin position="126"/>
        <end position="142"/>
    </location>
</feature>
<feature type="transmembrane region" description="Helical" evidence="1">
    <location>
        <begin position="180"/>
        <end position="202"/>
    </location>
</feature>
<dbReference type="Proteomes" id="UP000308430">
    <property type="component" value="Unassembled WGS sequence"/>
</dbReference>
<dbReference type="Pfam" id="PF00892">
    <property type="entry name" value="EamA"/>
    <property type="match status" value="2"/>
</dbReference>
<reference evidence="3 4" key="1">
    <citation type="submission" date="2019-04" db="EMBL/GenBank/DDBJ databases">
        <title>Azoarcus nasutitermitis sp. nov. isolated from termite nest.</title>
        <authorList>
            <person name="Lin S.-Y."/>
            <person name="Hameed A."/>
            <person name="Hsu Y.-H."/>
            <person name="Young C.-C."/>
        </authorList>
    </citation>
    <scope>NUCLEOTIDE SEQUENCE [LARGE SCALE GENOMIC DNA]</scope>
    <source>
        <strain evidence="3 4">CC-YHH838</strain>
    </source>
</reference>
<dbReference type="PANTHER" id="PTHR22911:SF103">
    <property type="entry name" value="BLR2811 PROTEIN"/>
    <property type="match status" value="1"/>
</dbReference>
<accession>A0A4S4B2X6</accession>